<name>A0A7W7WUG3_9PSEU</name>
<dbReference type="AlphaFoldDB" id="A0A7W7WUG3"/>
<gene>
    <name evidence="1" type="ORF">F4559_001126</name>
</gene>
<accession>A0A7W7WUG3</accession>
<dbReference type="RefSeq" id="WP_184666513.1">
    <property type="nucleotide sequence ID" value="NZ_BAABAI010000034.1"/>
</dbReference>
<sequence>MTSPTRLVWGLAGHPEPTGAVANLFADRPGMCVMCGLSADRTADAARATGANFTDQYLYRRPDSDRICPACVWCCSGKPPATLRMWTVVAAIGATLPDNHPKCWLPSQPGLCLTNRAAPGVVADILAAPPEGAWLVTVATSGQKHVLPYGKVNHGGPEWTVRMENTTITSNAPTWRRVLGHAATLRAARHTGDDLAAGRPTLAAIRTADDLDTWNHHHAGLADHVGSPLLDLALWCLTKETIHDHAHAAPVA</sequence>
<comment type="caution">
    <text evidence="1">The sequence shown here is derived from an EMBL/GenBank/DDBJ whole genome shotgun (WGS) entry which is preliminary data.</text>
</comment>
<protein>
    <submittedName>
        <fullName evidence="1">Uncharacterized protein</fullName>
    </submittedName>
</protein>
<proteinExistence type="predicted"/>
<evidence type="ECO:0000313" key="1">
    <source>
        <dbReference type="EMBL" id="MBB4963767.1"/>
    </source>
</evidence>
<organism evidence="1 2">
    <name type="scientific">Saccharothrix violaceirubra</name>
    <dbReference type="NCBI Taxonomy" id="413306"/>
    <lineage>
        <taxon>Bacteria</taxon>
        <taxon>Bacillati</taxon>
        <taxon>Actinomycetota</taxon>
        <taxon>Actinomycetes</taxon>
        <taxon>Pseudonocardiales</taxon>
        <taxon>Pseudonocardiaceae</taxon>
        <taxon>Saccharothrix</taxon>
    </lineage>
</organism>
<evidence type="ECO:0000313" key="2">
    <source>
        <dbReference type="Proteomes" id="UP000542674"/>
    </source>
</evidence>
<dbReference type="EMBL" id="JACHJS010000001">
    <property type="protein sequence ID" value="MBB4963767.1"/>
    <property type="molecule type" value="Genomic_DNA"/>
</dbReference>
<keyword evidence="2" id="KW-1185">Reference proteome</keyword>
<dbReference type="Proteomes" id="UP000542674">
    <property type="component" value="Unassembled WGS sequence"/>
</dbReference>
<reference evidence="1 2" key="1">
    <citation type="submission" date="2020-08" db="EMBL/GenBank/DDBJ databases">
        <title>Sequencing the genomes of 1000 actinobacteria strains.</title>
        <authorList>
            <person name="Klenk H.-P."/>
        </authorList>
    </citation>
    <scope>NUCLEOTIDE SEQUENCE [LARGE SCALE GENOMIC DNA]</scope>
    <source>
        <strain evidence="1 2">DSM 45084</strain>
    </source>
</reference>